<organism evidence="1 2">
    <name type="scientific">Ammoniphilus resinae</name>
    <dbReference type="NCBI Taxonomy" id="861532"/>
    <lineage>
        <taxon>Bacteria</taxon>
        <taxon>Bacillati</taxon>
        <taxon>Bacillota</taxon>
        <taxon>Bacilli</taxon>
        <taxon>Bacillales</taxon>
        <taxon>Paenibacillaceae</taxon>
        <taxon>Aneurinibacillus group</taxon>
        <taxon>Ammoniphilus</taxon>
    </lineage>
</organism>
<dbReference type="Pfam" id="PF08838">
    <property type="entry name" value="DUF1811"/>
    <property type="match status" value="1"/>
</dbReference>
<keyword evidence="2" id="KW-1185">Reference proteome</keyword>
<sequence>MEKRFSEMTKEELEQALIKFKEGAMKKHQAGFFSEAAILEQKFYTAKSYLMNPEDFYPETAYTVIGYEQPFKITYLNGIMAWGVFKDQEEEVAFPISRLQAVE</sequence>
<dbReference type="EMBL" id="JAGGKT010000024">
    <property type="protein sequence ID" value="MBP1934659.1"/>
    <property type="molecule type" value="Genomic_DNA"/>
</dbReference>
<dbReference type="SUPFAM" id="SSF101697">
    <property type="entry name" value="Hypothetical protein YfhH"/>
    <property type="match status" value="1"/>
</dbReference>
<protein>
    <recommendedName>
        <fullName evidence="3">Transcriptional regulator</fullName>
    </recommendedName>
</protein>
<name>A0ABS4GWL2_9BACL</name>
<gene>
    <name evidence="1" type="ORF">J2Z37_004679</name>
</gene>
<evidence type="ECO:0008006" key="3">
    <source>
        <dbReference type="Google" id="ProtNLM"/>
    </source>
</evidence>
<evidence type="ECO:0000313" key="1">
    <source>
        <dbReference type="EMBL" id="MBP1934659.1"/>
    </source>
</evidence>
<evidence type="ECO:0000313" key="2">
    <source>
        <dbReference type="Proteomes" id="UP001519343"/>
    </source>
</evidence>
<dbReference type="Gene3D" id="2.30.30.340">
    <property type="entry name" value="Hypothetical protein YfhH like domains"/>
    <property type="match status" value="1"/>
</dbReference>
<dbReference type="InterPro" id="IPR014938">
    <property type="entry name" value="YfhH-like"/>
</dbReference>
<comment type="caution">
    <text evidence="1">The sequence shown here is derived from an EMBL/GenBank/DDBJ whole genome shotgun (WGS) entry which is preliminary data.</text>
</comment>
<dbReference type="InterPro" id="IPR036289">
    <property type="entry name" value="YfhH"/>
</dbReference>
<proteinExistence type="predicted"/>
<reference evidence="1 2" key="1">
    <citation type="submission" date="2021-03" db="EMBL/GenBank/DDBJ databases">
        <title>Genomic Encyclopedia of Type Strains, Phase IV (KMG-IV): sequencing the most valuable type-strain genomes for metagenomic binning, comparative biology and taxonomic classification.</title>
        <authorList>
            <person name="Goeker M."/>
        </authorList>
    </citation>
    <scope>NUCLEOTIDE SEQUENCE [LARGE SCALE GENOMIC DNA]</scope>
    <source>
        <strain evidence="1 2">DSM 24738</strain>
    </source>
</reference>
<dbReference type="Proteomes" id="UP001519343">
    <property type="component" value="Unassembled WGS sequence"/>
</dbReference>
<dbReference type="RefSeq" id="WP_209812642.1">
    <property type="nucleotide sequence ID" value="NZ_JAGGKT010000024.1"/>
</dbReference>
<dbReference type="Gene3D" id="1.10.287.880">
    <property type="entry name" value="Hypothetical protein YfhH domain"/>
    <property type="match status" value="1"/>
</dbReference>
<accession>A0ABS4GWL2</accession>